<evidence type="ECO:0000313" key="3">
    <source>
        <dbReference type="Proteomes" id="UP001303601"/>
    </source>
</evidence>
<accession>A0ABZ0PAL4</accession>
<dbReference type="Proteomes" id="UP001303601">
    <property type="component" value="Chromosome"/>
</dbReference>
<dbReference type="GeneID" id="94493788"/>
<evidence type="ECO:0008006" key="4">
    <source>
        <dbReference type="Google" id="ProtNLM"/>
    </source>
</evidence>
<dbReference type="NCBIfam" id="NF045846">
    <property type="entry name" value="MSC0882_dom"/>
    <property type="match status" value="1"/>
</dbReference>
<feature type="transmembrane region" description="Helical" evidence="1">
    <location>
        <begin position="103"/>
        <end position="122"/>
    </location>
</feature>
<keyword evidence="3" id="KW-1185">Reference proteome</keyword>
<evidence type="ECO:0000256" key="1">
    <source>
        <dbReference type="SAM" id="Phobius"/>
    </source>
</evidence>
<feature type="transmembrane region" description="Helical" evidence="1">
    <location>
        <begin position="66"/>
        <end position="91"/>
    </location>
</feature>
<protein>
    <recommendedName>
        <fullName evidence="4">RDD family protein</fullName>
    </recommendedName>
</protein>
<evidence type="ECO:0000313" key="2">
    <source>
        <dbReference type="EMBL" id="WPB53876.1"/>
    </source>
</evidence>
<organism evidence="2 3">
    <name type="scientific">Metamycoplasma equirhinis</name>
    <dbReference type="NCBI Taxonomy" id="92402"/>
    <lineage>
        <taxon>Bacteria</taxon>
        <taxon>Bacillati</taxon>
        <taxon>Mycoplasmatota</taxon>
        <taxon>Mycoplasmoidales</taxon>
        <taxon>Metamycoplasmataceae</taxon>
        <taxon>Metamycoplasma</taxon>
    </lineage>
</organism>
<keyword evidence="1" id="KW-0472">Membrane</keyword>
<reference evidence="2" key="1">
    <citation type="submission" date="2023-11" db="EMBL/GenBank/DDBJ databases">
        <title>Completed genome sequence of Mycoplasma equirhinis type strain M432/72.</title>
        <authorList>
            <person name="Spergser J."/>
        </authorList>
    </citation>
    <scope>NUCLEOTIDE SEQUENCE [LARGE SCALE GENOMIC DNA]</scope>
    <source>
        <strain evidence="2">M432/72</strain>
    </source>
</reference>
<dbReference type="RefSeq" id="WP_140031182.1">
    <property type="nucleotide sequence ID" value="NZ_AP027305.1"/>
</dbReference>
<name>A0ABZ0PAL4_9BACT</name>
<feature type="transmembrane region" description="Helical" evidence="1">
    <location>
        <begin position="213"/>
        <end position="235"/>
    </location>
</feature>
<dbReference type="InterPro" id="IPR059214">
    <property type="entry name" value="MSC_0882-like"/>
</dbReference>
<keyword evidence="1" id="KW-1133">Transmembrane helix</keyword>
<sequence>MKIRPIFSGQEEINNVQTATISSHMQAETIATSTINKKVKTLDPDGIIPNGIYKVFKYEKNIKRAVIIFDAIITAMSIICIILFACVPQSFNFNKVANFKLPWGWYIVPILLATLTLVNLIIETIEYLGIKKSVIAYRESIRSGTSTTPPFIALLYRKLIVKQARRTWAVIAVIFYVGLFALTLWGLKDKVWGKLNFKAWIHNAFPGENGANIVLYALCGIMIVVLVLFIVNTILRKKRMVDIQSFFGTEVMNYSELAEKRSATHRFYAKIFFLSVLIILVLPIIVYLILKKTVWKGK</sequence>
<feature type="transmembrane region" description="Helical" evidence="1">
    <location>
        <begin position="167"/>
        <end position="187"/>
    </location>
</feature>
<proteinExistence type="predicted"/>
<feature type="transmembrane region" description="Helical" evidence="1">
    <location>
        <begin position="267"/>
        <end position="290"/>
    </location>
</feature>
<gene>
    <name evidence="2" type="ORF">R9B83_02715</name>
</gene>
<keyword evidence="1" id="KW-0812">Transmembrane</keyword>
<dbReference type="EMBL" id="CP137845">
    <property type="protein sequence ID" value="WPB53876.1"/>
    <property type="molecule type" value="Genomic_DNA"/>
</dbReference>